<evidence type="ECO:0000313" key="4">
    <source>
        <dbReference type="EMBL" id="KAK4218887.1"/>
    </source>
</evidence>
<keyword evidence="2" id="KW-0812">Transmembrane</keyword>
<feature type="transmembrane region" description="Helical" evidence="2">
    <location>
        <begin position="29"/>
        <end position="47"/>
    </location>
</feature>
<dbReference type="Pfam" id="PF01425">
    <property type="entry name" value="Amidase"/>
    <property type="match status" value="1"/>
</dbReference>
<dbReference type="PANTHER" id="PTHR42678">
    <property type="entry name" value="AMIDASE"/>
    <property type="match status" value="1"/>
</dbReference>
<accession>A0AAN7BD26</accession>
<keyword evidence="2" id="KW-1133">Transmembrane helix</keyword>
<dbReference type="Gene3D" id="3.90.1300.10">
    <property type="entry name" value="Amidase signature (AS) domain"/>
    <property type="match status" value="1"/>
</dbReference>
<evidence type="ECO:0000313" key="5">
    <source>
        <dbReference type="Proteomes" id="UP001301769"/>
    </source>
</evidence>
<dbReference type="PANTHER" id="PTHR42678:SF34">
    <property type="entry name" value="OS04G0183300 PROTEIN"/>
    <property type="match status" value="1"/>
</dbReference>
<proteinExistence type="predicted"/>
<dbReference type="SUPFAM" id="SSF75304">
    <property type="entry name" value="Amidase signature (AS) enzymes"/>
    <property type="match status" value="1"/>
</dbReference>
<keyword evidence="5" id="KW-1185">Reference proteome</keyword>
<sequence length="628" mass="67828">MDLPTVFPSNHRLEERPDSQVQSWKRRVMLNRLSIFILSLVGVYIFVSEACELAHEQFLFSSFAQEGTILGSTELGSFPSLIDASIEDLAAGLESGLFTSVDLVTVYTARIEEVNSILKAVTEINPDALEIAAALDASRASGTVHGPLHGIPILIKNNIATLDKMNNTAGSYSLLGAKVPEDSTIAAKLRMAGAIIFGKANLSQWANYRSSNSSNGWSSHGGQVEGAYYPQQDASGSSSGSGVAASLGLAAATVGTETDGSIISPADHNNIVGIKPTVGLTSRHLVIPISEHQDTIGPMARTVKDAAYMLSAIAGQDINDNYTSSIPFETNKIPDYVSACDFSALKGKRIGVPRNLIDTSSEYSPILASFNESLDVLREAGATIVDAINLPGYDPENRGRWYETNVIEIDFVANLKSYFSKLSHNPHNITSLLDMKRFTQTHASEEWPQRDIQRWEGALNLTANGTSSLSAELWGNYTSQLDLSGRLGITGALENYTLDALVVPSIFESSLPARLGSPVISVPMGRYPSDTPVKMNGLGNLVIRGPNMPFGISFLAERFSEEKLIGLAYAFEQRTLVREKVRPYIAPKTELGDVVLARGRAMVEESRSLGHEHEGTVTKTSEVSEVDL</sequence>
<gene>
    <name evidence="4" type="ORF">QBC37DRAFT_368723</name>
</gene>
<evidence type="ECO:0000259" key="3">
    <source>
        <dbReference type="Pfam" id="PF01425"/>
    </source>
</evidence>
<reference evidence="4" key="1">
    <citation type="journal article" date="2023" name="Mol. Phylogenet. Evol.">
        <title>Genome-scale phylogeny and comparative genomics of the fungal order Sordariales.</title>
        <authorList>
            <person name="Hensen N."/>
            <person name="Bonometti L."/>
            <person name="Westerberg I."/>
            <person name="Brannstrom I.O."/>
            <person name="Guillou S."/>
            <person name="Cros-Aarteil S."/>
            <person name="Calhoun S."/>
            <person name="Haridas S."/>
            <person name="Kuo A."/>
            <person name="Mondo S."/>
            <person name="Pangilinan J."/>
            <person name="Riley R."/>
            <person name="LaButti K."/>
            <person name="Andreopoulos B."/>
            <person name="Lipzen A."/>
            <person name="Chen C."/>
            <person name="Yan M."/>
            <person name="Daum C."/>
            <person name="Ng V."/>
            <person name="Clum A."/>
            <person name="Steindorff A."/>
            <person name="Ohm R.A."/>
            <person name="Martin F."/>
            <person name="Silar P."/>
            <person name="Natvig D.O."/>
            <person name="Lalanne C."/>
            <person name="Gautier V."/>
            <person name="Ament-Velasquez S.L."/>
            <person name="Kruys A."/>
            <person name="Hutchinson M.I."/>
            <person name="Powell A.J."/>
            <person name="Barry K."/>
            <person name="Miller A.N."/>
            <person name="Grigoriev I.V."/>
            <person name="Debuchy R."/>
            <person name="Gladieux P."/>
            <person name="Hiltunen Thoren M."/>
            <person name="Johannesson H."/>
        </authorList>
    </citation>
    <scope>NUCLEOTIDE SEQUENCE</scope>
    <source>
        <strain evidence="4">PSN293</strain>
    </source>
</reference>
<keyword evidence="2" id="KW-0472">Membrane</keyword>
<feature type="compositionally biased region" description="Basic and acidic residues" evidence="1">
    <location>
        <begin position="605"/>
        <end position="616"/>
    </location>
</feature>
<dbReference type="EMBL" id="MU858051">
    <property type="protein sequence ID" value="KAK4218887.1"/>
    <property type="molecule type" value="Genomic_DNA"/>
</dbReference>
<comment type="caution">
    <text evidence="4">The sequence shown here is derived from an EMBL/GenBank/DDBJ whole genome shotgun (WGS) entry which is preliminary data.</text>
</comment>
<dbReference type="InterPro" id="IPR023631">
    <property type="entry name" value="Amidase_dom"/>
</dbReference>
<reference evidence="4" key="2">
    <citation type="submission" date="2023-05" db="EMBL/GenBank/DDBJ databases">
        <authorList>
            <consortium name="Lawrence Berkeley National Laboratory"/>
            <person name="Steindorff A."/>
            <person name="Hensen N."/>
            <person name="Bonometti L."/>
            <person name="Westerberg I."/>
            <person name="Brannstrom I.O."/>
            <person name="Guillou S."/>
            <person name="Cros-Aarteil S."/>
            <person name="Calhoun S."/>
            <person name="Haridas S."/>
            <person name="Kuo A."/>
            <person name="Mondo S."/>
            <person name="Pangilinan J."/>
            <person name="Riley R."/>
            <person name="Labutti K."/>
            <person name="Andreopoulos B."/>
            <person name="Lipzen A."/>
            <person name="Chen C."/>
            <person name="Yanf M."/>
            <person name="Daum C."/>
            <person name="Ng V."/>
            <person name="Clum A."/>
            <person name="Ohm R."/>
            <person name="Martin F."/>
            <person name="Silar P."/>
            <person name="Natvig D."/>
            <person name="Lalanne C."/>
            <person name="Gautier V."/>
            <person name="Ament-Velasquez S.L."/>
            <person name="Kruys A."/>
            <person name="Hutchinson M.I."/>
            <person name="Powell A.J."/>
            <person name="Barry K."/>
            <person name="Miller A.N."/>
            <person name="Grigoriev I.V."/>
            <person name="Debuchy R."/>
            <person name="Gladieux P."/>
            <person name="Thoren M.H."/>
            <person name="Johannesson H."/>
        </authorList>
    </citation>
    <scope>NUCLEOTIDE SEQUENCE</scope>
    <source>
        <strain evidence="4">PSN293</strain>
    </source>
</reference>
<dbReference type="AlphaFoldDB" id="A0AAN7BD26"/>
<protein>
    <submittedName>
        <fullName evidence="4">Glutamyl-tRNA amidotransferase subunit A</fullName>
    </submittedName>
</protein>
<organism evidence="4 5">
    <name type="scientific">Rhypophila decipiens</name>
    <dbReference type="NCBI Taxonomy" id="261697"/>
    <lineage>
        <taxon>Eukaryota</taxon>
        <taxon>Fungi</taxon>
        <taxon>Dikarya</taxon>
        <taxon>Ascomycota</taxon>
        <taxon>Pezizomycotina</taxon>
        <taxon>Sordariomycetes</taxon>
        <taxon>Sordariomycetidae</taxon>
        <taxon>Sordariales</taxon>
        <taxon>Naviculisporaceae</taxon>
        <taxon>Rhypophila</taxon>
    </lineage>
</organism>
<evidence type="ECO:0000256" key="2">
    <source>
        <dbReference type="SAM" id="Phobius"/>
    </source>
</evidence>
<name>A0AAN7BD26_9PEZI</name>
<feature type="domain" description="Amidase" evidence="3">
    <location>
        <begin position="102"/>
        <end position="564"/>
    </location>
</feature>
<dbReference type="Proteomes" id="UP001301769">
    <property type="component" value="Unassembled WGS sequence"/>
</dbReference>
<evidence type="ECO:0000256" key="1">
    <source>
        <dbReference type="SAM" id="MobiDB-lite"/>
    </source>
</evidence>
<dbReference type="InterPro" id="IPR036928">
    <property type="entry name" value="AS_sf"/>
</dbReference>
<feature type="compositionally biased region" description="Polar residues" evidence="1">
    <location>
        <begin position="617"/>
        <end position="628"/>
    </location>
</feature>
<feature type="region of interest" description="Disordered" evidence="1">
    <location>
        <begin position="605"/>
        <end position="628"/>
    </location>
</feature>